<reference evidence="5 6" key="1">
    <citation type="submission" date="2024-04" db="EMBL/GenBank/DDBJ databases">
        <title>Novel species of the genus Ideonella isolated from streams.</title>
        <authorList>
            <person name="Lu H."/>
        </authorList>
    </citation>
    <scope>NUCLEOTIDE SEQUENCE [LARGE SCALE GENOMIC DNA]</scope>
    <source>
        <strain evidence="5 6">DXS22W</strain>
    </source>
</reference>
<dbReference type="EMBL" id="JBBUTH010000002">
    <property type="protein sequence ID" value="MEK8049590.1"/>
    <property type="molecule type" value="Genomic_DNA"/>
</dbReference>
<dbReference type="RefSeq" id="WP_341409271.1">
    <property type="nucleotide sequence ID" value="NZ_JBBUTH010000002.1"/>
</dbReference>
<accession>A0ABU9CGZ1</accession>
<dbReference type="PANTHER" id="PTHR10357:SF210">
    <property type="entry name" value="MALTODEXTRIN GLUCOSIDASE"/>
    <property type="match status" value="1"/>
</dbReference>
<gene>
    <name evidence="5" type="ORF">AACH10_05000</name>
</gene>
<protein>
    <submittedName>
        <fullName evidence="5">Alpha-amylase family glycosyl hydrolase</fullName>
    </submittedName>
</protein>
<organism evidence="5 6">
    <name type="scientific">Pseudaquabacterium inlustre</name>
    <dbReference type="NCBI Taxonomy" id="2984192"/>
    <lineage>
        <taxon>Bacteria</taxon>
        <taxon>Pseudomonadati</taxon>
        <taxon>Pseudomonadota</taxon>
        <taxon>Betaproteobacteria</taxon>
        <taxon>Burkholderiales</taxon>
        <taxon>Sphaerotilaceae</taxon>
        <taxon>Pseudaquabacterium</taxon>
    </lineage>
</organism>
<comment type="caution">
    <text evidence="5">The sequence shown here is derived from an EMBL/GenBank/DDBJ whole genome shotgun (WGS) entry which is preliminary data.</text>
</comment>
<dbReference type="Gene3D" id="2.60.40.1180">
    <property type="entry name" value="Golgi alpha-mannosidase II"/>
    <property type="match status" value="1"/>
</dbReference>
<keyword evidence="1 5" id="KW-0378">Hydrolase</keyword>
<keyword evidence="6" id="KW-1185">Reference proteome</keyword>
<dbReference type="InterPro" id="IPR013780">
    <property type="entry name" value="Glyco_hydro_b"/>
</dbReference>
<evidence type="ECO:0000313" key="5">
    <source>
        <dbReference type="EMBL" id="MEK8049590.1"/>
    </source>
</evidence>
<feature type="domain" description="Glycosyl hydrolase family 13 catalytic" evidence="4">
    <location>
        <begin position="36"/>
        <end position="439"/>
    </location>
</feature>
<sequence length="544" mass="61081">MNTDDRRRFANAHDLALAGVFEAREADWRNGAVVYQVLVDRFAPSANLEAKRHLYPAPKQLRGWDELPRQGQYLDSERLWSHEIDFWGGDLASLATRLDHVQQLGADVLYLNPICLAYTNHKYDALDYHQVSPEYGTREDVKALATALHARGMKLVLDGVFNHMGRNAPVFQQAQAEFEAERAGRRAAPSPERTPAGGGGGAAGGTSYLDWFVFGDEFPGGARCWWRAENLPELNLENPAVRNHLWNDEGSVVRRWLRDGVDGWRLDVAFDIGMAYLDELTRAAHAEKPGSLVVGEIANYPSEWFPAVDAVMHFTLRHLILKLADGALPPSTVMAMLQRMLADSDYEHLLKSWIYLDNHDTARLAHMLPDPRARRLAQVLQFTLPGAPNLYYGSEIDLPGGGDPEMRAPMRWDIVAAGHPALDWTKRLVDMKHRLRALRVGNFRPIVSQQLLAFERHTDRAEDMVLVLANPSGQDVTETVLVPDAKLMDSTRFIDQTGQHDERTQGEIRAWAALLKVTVPARTALVLTPDTRPPGGYSNYKRVQ</sequence>
<evidence type="ECO:0000313" key="6">
    <source>
        <dbReference type="Proteomes" id="UP001365405"/>
    </source>
</evidence>
<keyword evidence="2" id="KW-0326">Glycosidase</keyword>
<dbReference type="Gene3D" id="3.20.20.80">
    <property type="entry name" value="Glycosidases"/>
    <property type="match status" value="1"/>
</dbReference>
<dbReference type="GO" id="GO:0016787">
    <property type="term" value="F:hydrolase activity"/>
    <property type="evidence" value="ECO:0007669"/>
    <property type="project" value="UniProtKB-KW"/>
</dbReference>
<evidence type="ECO:0000256" key="1">
    <source>
        <dbReference type="ARBA" id="ARBA00022801"/>
    </source>
</evidence>
<dbReference type="PANTHER" id="PTHR10357">
    <property type="entry name" value="ALPHA-AMYLASE FAMILY MEMBER"/>
    <property type="match status" value="1"/>
</dbReference>
<dbReference type="InterPro" id="IPR006047">
    <property type="entry name" value="GH13_cat_dom"/>
</dbReference>
<evidence type="ECO:0000256" key="3">
    <source>
        <dbReference type="SAM" id="MobiDB-lite"/>
    </source>
</evidence>
<dbReference type="Proteomes" id="UP001365405">
    <property type="component" value="Unassembled WGS sequence"/>
</dbReference>
<proteinExistence type="predicted"/>
<name>A0ABU9CGZ1_9BURK</name>
<feature type="region of interest" description="Disordered" evidence="3">
    <location>
        <begin position="181"/>
        <end position="202"/>
    </location>
</feature>
<dbReference type="SUPFAM" id="SSF51445">
    <property type="entry name" value="(Trans)glycosidases"/>
    <property type="match status" value="1"/>
</dbReference>
<dbReference type="SMART" id="SM00642">
    <property type="entry name" value="Aamy"/>
    <property type="match status" value="1"/>
</dbReference>
<dbReference type="Pfam" id="PF00128">
    <property type="entry name" value="Alpha-amylase"/>
    <property type="match status" value="1"/>
</dbReference>
<evidence type="ECO:0000256" key="2">
    <source>
        <dbReference type="ARBA" id="ARBA00023295"/>
    </source>
</evidence>
<dbReference type="InterPro" id="IPR017853">
    <property type="entry name" value="GH"/>
</dbReference>
<evidence type="ECO:0000259" key="4">
    <source>
        <dbReference type="SMART" id="SM00642"/>
    </source>
</evidence>